<sequence length="66" mass="7587">MTHSEETEIEMARRHVREGEEHVARQREIIDRLPSTGEVAEIARTLLADYEDSLALHRAHLGRLQG</sequence>
<protein>
    <submittedName>
        <fullName evidence="2">Uncharacterized protein</fullName>
    </submittedName>
</protein>
<dbReference type="RefSeq" id="WP_037284569.1">
    <property type="nucleotide sequence ID" value="NZ_KK088639.1"/>
</dbReference>
<evidence type="ECO:0000313" key="2">
    <source>
        <dbReference type="EMBL" id="EYD76998.1"/>
    </source>
</evidence>
<accession>A0A017HS74</accession>
<evidence type="ECO:0000313" key="3">
    <source>
        <dbReference type="Proteomes" id="UP000019666"/>
    </source>
</evidence>
<evidence type="ECO:0000256" key="1">
    <source>
        <dbReference type="SAM" id="MobiDB-lite"/>
    </source>
</evidence>
<gene>
    <name evidence="2" type="ORF">Rumeso_01408</name>
</gene>
<keyword evidence="3" id="KW-1185">Reference proteome</keyword>
<reference evidence="2 3" key="1">
    <citation type="submission" date="2013-02" db="EMBL/GenBank/DDBJ databases">
        <authorList>
            <person name="Fiebig A."/>
            <person name="Goeker M."/>
            <person name="Klenk H.-P.P."/>
        </authorList>
    </citation>
    <scope>NUCLEOTIDE SEQUENCE [LARGE SCALE GENOMIC DNA]</scope>
    <source>
        <strain evidence="2 3">DSM 19309</strain>
    </source>
</reference>
<dbReference type="OrthoDB" id="8000372at2"/>
<dbReference type="HOGENOM" id="CLU_177740_1_0_5"/>
<dbReference type="AlphaFoldDB" id="A0A017HS74"/>
<organism evidence="2 3">
    <name type="scientific">Rubellimicrobium mesophilum DSM 19309</name>
    <dbReference type="NCBI Taxonomy" id="442562"/>
    <lineage>
        <taxon>Bacteria</taxon>
        <taxon>Pseudomonadati</taxon>
        <taxon>Pseudomonadota</taxon>
        <taxon>Alphaproteobacteria</taxon>
        <taxon>Rhodobacterales</taxon>
        <taxon>Roseobacteraceae</taxon>
        <taxon>Rubellimicrobium</taxon>
    </lineage>
</organism>
<name>A0A017HS74_9RHOB</name>
<feature type="region of interest" description="Disordered" evidence="1">
    <location>
        <begin position="1"/>
        <end position="21"/>
    </location>
</feature>
<proteinExistence type="predicted"/>
<dbReference type="EMBL" id="AOSK01000038">
    <property type="protein sequence ID" value="EYD76998.1"/>
    <property type="molecule type" value="Genomic_DNA"/>
</dbReference>
<comment type="caution">
    <text evidence="2">The sequence shown here is derived from an EMBL/GenBank/DDBJ whole genome shotgun (WGS) entry which is preliminary data.</text>
</comment>
<dbReference type="Proteomes" id="UP000019666">
    <property type="component" value="Unassembled WGS sequence"/>
</dbReference>